<evidence type="ECO:0000313" key="1">
    <source>
        <dbReference type="EMBL" id="KAI8523599.1"/>
    </source>
</evidence>
<dbReference type="Proteomes" id="UP001062846">
    <property type="component" value="Chromosome 13"/>
</dbReference>
<gene>
    <name evidence="1" type="ORF">RHMOL_Rhmol13G0086700</name>
</gene>
<name>A0ACC0L5J0_RHOML</name>
<dbReference type="EMBL" id="CM046400">
    <property type="protein sequence ID" value="KAI8523599.1"/>
    <property type="molecule type" value="Genomic_DNA"/>
</dbReference>
<accession>A0ACC0L5J0</accession>
<reference evidence="1" key="1">
    <citation type="submission" date="2022-02" db="EMBL/GenBank/DDBJ databases">
        <title>Plant Genome Project.</title>
        <authorList>
            <person name="Zhang R.-G."/>
        </authorList>
    </citation>
    <scope>NUCLEOTIDE SEQUENCE</scope>
    <source>
        <strain evidence="1">AT1</strain>
    </source>
</reference>
<evidence type="ECO:0000313" key="2">
    <source>
        <dbReference type="Proteomes" id="UP001062846"/>
    </source>
</evidence>
<comment type="caution">
    <text evidence="1">The sequence shown here is derived from an EMBL/GenBank/DDBJ whole genome shotgun (WGS) entry which is preliminary data.</text>
</comment>
<protein>
    <submittedName>
        <fullName evidence="1">Uncharacterized protein</fullName>
    </submittedName>
</protein>
<keyword evidence="2" id="KW-1185">Reference proteome</keyword>
<sequence length="1069" mass="122032">MDHRRRSSFSNGLASPLVAVRRRSSSRTFFVVRRRSSPDLHPFYSSASGRSLLVLRAFTVIDSSPSFCILVAVETLRFIPIAVNLLRLLRSIRKRTADPGVIHIEDSAENYEVVKSSSPSPRKKVSAMKRKGSQKVDIEVTVQTSSRTPIKSKTRPESKKVNEKKRKRTNRGDEEVIDLNTPTKRVTRSSEALKKMQMDKDMEEREDTGIKRKTRHQVSQGGSSNKKPDVKQKVKRDEEEEEWDEDEGDEEENRKGIKEQKRKGVKGKQKQEKVKPKRAIQYRSTLNTVVKLIRSIPTGEFTPLQVQEIKKTPFAEILLGIVESNLDEAYVRKSDADVLKLVKQYEGSGGRFKLGGKSVKFTAKEVTLIFGIQSGHTRIVLNPTPRVPKSDFADRLCPGPKGQRILTTPLLRKFFAKTVEGTSLQDAKDLARVLCLLLIGTLFFASTQARVSWGYLEFVEFLDNRTSYDWATFITDYVIEELNKRASSKPTKVGGCIMGLMVFSSELEPNNEEEELYRFSQVPEHEADVKNAKLNTTVENSGDEGVHDKSDEETDSDQDEMVTLRGIIRKLTTENAGKDRIIMELRRENEEKNATIAELKRNMTKHPQTPTPGFGFDGISAQFDKDHLEHENINLQIELGGLIIEKDIVEEKLELAGDIIDDFVTHTVTQTYQPSEKVGEKESKAKKVDERREKHEIENVEEEEEEAEEGQGGGFEIVRDEGGPEHIMVADADVDSTTVAAYTSILECDTPKRKRGKTKVRLKSSSLTRGVKKTFTRVEKRLDDYVYVDLKKGAKKSSKQKWNPSEAPLIHLLQNTDANLLRQIVDCSDADIHCTVWTNDVTREVVPLEDIMKLLQGGDVSNWMIDGFALMLTIEMGKHNLNHGNVAFFPCTIWTMLHNEKSDMRTVLLDAKLHRVFENVRQHGTKYYRYLVFPMNGNGDKPMKITPYHWTILLFDVRKKNWMHYNSLKKRDGRDPMLKDATIVKKYVENYMKDRHAELKNQSTGTEILFEEQNFDAPIYSPQHAPQQENTSCSIVFYCCSVFLLNGYCLSFEFSVAYDESLVRLWLHL</sequence>
<proteinExistence type="predicted"/>
<organism evidence="1 2">
    <name type="scientific">Rhododendron molle</name>
    <name type="common">Chinese azalea</name>
    <name type="synonym">Azalea mollis</name>
    <dbReference type="NCBI Taxonomy" id="49168"/>
    <lineage>
        <taxon>Eukaryota</taxon>
        <taxon>Viridiplantae</taxon>
        <taxon>Streptophyta</taxon>
        <taxon>Embryophyta</taxon>
        <taxon>Tracheophyta</taxon>
        <taxon>Spermatophyta</taxon>
        <taxon>Magnoliopsida</taxon>
        <taxon>eudicotyledons</taxon>
        <taxon>Gunneridae</taxon>
        <taxon>Pentapetalae</taxon>
        <taxon>asterids</taxon>
        <taxon>Ericales</taxon>
        <taxon>Ericaceae</taxon>
        <taxon>Ericoideae</taxon>
        <taxon>Rhodoreae</taxon>
        <taxon>Rhododendron</taxon>
    </lineage>
</organism>